<accession>A0A1A6XLJ8</accession>
<protein>
    <submittedName>
        <fullName evidence="1">Uncharacterized protein</fullName>
    </submittedName>
</protein>
<sequence length="115" mass="12808">MKHVQHPAFTSAMATGIALAGPSPDGYVHIQYWREGLRMLQENFEQEIFVQDGIQVARLKAEGNETEAFREDVATVLIPVAKFDEFCDAMCKMRDSLKQSLAAREAAIAKHGTEP</sequence>
<evidence type="ECO:0000313" key="2">
    <source>
        <dbReference type="Proteomes" id="UP000092256"/>
    </source>
</evidence>
<evidence type="ECO:0000313" key="1">
    <source>
        <dbReference type="EMBL" id="OBU64357.1"/>
    </source>
</evidence>
<gene>
    <name evidence="1" type="ORF">A9K58_17350</name>
</gene>
<comment type="caution">
    <text evidence="1">The sequence shown here is derived from an EMBL/GenBank/DDBJ whole genome shotgun (WGS) entry which is preliminary data.</text>
</comment>
<organism evidence="1 2">
    <name type="scientific">Stenotrophomonas maltophilia</name>
    <name type="common">Pseudomonas maltophilia</name>
    <name type="synonym">Xanthomonas maltophilia</name>
    <dbReference type="NCBI Taxonomy" id="40324"/>
    <lineage>
        <taxon>Bacteria</taxon>
        <taxon>Pseudomonadati</taxon>
        <taxon>Pseudomonadota</taxon>
        <taxon>Gammaproteobacteria</taxon>
        <taxon>Lysobacterales</taxon>
        <taxon>Lysobacteraceae</taxon>
        <taxon>Stenotrophomonas</taxon>
        <taxon>Stenotrophomonas maltophilia group</taxon>
    </lineage>
</organism>
<dbReference type="EMBL" id="LYVJ01000015">
    <property type="protein sequence ID" value="OBU64357.1"/>
    <property type="molecule type" value="Genomic_DNA"/>
</dbReference>
<name>A0A1A6XLJ8_STEMA</name>
<proteinExistence type="predicted"/>
<dbReference type="AlphaFoldDB" id="A0A1A6XLJ8"/>
<dbReference type="RefSeq" id="WP_065200524.1">
    <property type="nucleotide sequence ID" value="NZ_LYVJ01000015.1"/>
</dbReference>
<reference evidence="1 2" key="1">
    <citation type="submission" date="2016-05" db="EMBL/GenBank/DDBJ databases">
        <title>Draft Genome Sequences of Stenotrophomonas maltophilia Strains Sm32COP, Sm41DVV, Sm46PAILV, SmF3, SmF22, SmSOFb1 and SmCVFa1, Isolated from Different Manures, in France.</title>
        <authorList>
            <person name="Nazaret S."/>
            <person name="Bodilis J."/>
        </authorList>
    </citation>
    <scope>NUCLEOTIDE SEQUENCE [LARGE SCALE GENOMIC DNA]</scope>
    <source>
        <strain evidence="1 2">Sm46PAILV</strain>
    </source>
</reference>
<dbReference type="Proteomes" id="UP000092256">
    <property type="component" value="Unassembled WGS sequence"/>
</dbReference>